<dbReference type="EMBL" id="QOHO01000039">
    <property type="protein sequence ID" value="RFZ78416.1"/>
    <property type="molecule type" value="Genomic_DNA"/>
</dbReference>
<keyword evidence="1" id="KW-0472">Membrane</keyword>
<dbReference type="InterPro" id="IPR008984">
    <property type="entry name" value="SMAD_FHA_dom_sf"/>
</dbReference>
<comment type="caution">
    <text evidence="3">The sequence shown here is derived from an EMBL/GenBank/DDBJ whole genome shotgun (WGS) entry which is preliminary data.</text>
</comment>
<evidence type="ECO:0000313" key="3">
    <source>
        <dbReference type="EMBL" id="RFZ78416.1"/>
    </source>
</evidence>
<proteinExistence type="predicted"/>
<dbReference type="RefSeq" id="WP_117417493.1">
    <property type="nucleotide sequence ID" value="NZ_QOHO01000039.1"/>
</dbReference>
<keyword evidence="1" id="KW-0812">Transmembrane</keyword>
<sequence length="184" mass="20555">MKKRGIDLIIAAVCITVLGIVFFYPDQVRGRETIMAAAIVLLILFLVLAVRNTEESKQAVGHLRLGLPTESELITEIVLLSEEDTELMAWDLYGKMAMVIGRDVRENQVDIDLGKSSYASMVDIEHAVLNYSTGNWYVEDLGSTNGISVRKAEDGRVYKLSADTPCRIEKGDYLYVGLNRLLLR</sequence>
<dbReference type="Pfam" id="PF00498">
    <property type="entry name" value="FHA"/>
    <property type="match status" value="1"/>
</dbReference>
<dbReference type="CDD" id="cd00060">
    <property type="entry name" value="FHA"/>
    <property type="match status" value="1"/>
</dbReference>
<organism evidence="3 4">
    <name type="scientific">Lacrimispora amygdalina</name>
    <dbReference type="NCBI Taxonomy" id="253257"/>
    <lineage>
        <taxon>Bacteria</taxon>
        <taxon>Bacillati</taxon>
        <taxon>Bacillota</taxon>
        <taxon>Clostridia</taxon>
        <taxon>Lachnospirales</taxon>
        <taxon>Lachnospiraceae</taxon>
        <taxon>Lacrimispora</taxon>
    </lineage>
</organism>
<dbReference type="OrthoDB" id="2473431at2"/>
<feature type="transmembrane region" description="Helical" evidence="1">
    <location>
        <begin position="33"/>
        <end position="50"/>
    </location>
</feature>
<dbReference type="AlphaFoldDB" id="A0A3E2NBQ0"/>
<feature type="domain" description="FHA" evidence="2">
    <location>
        <begin position="98"/>
        <end position="149"/>
    </location>
</feature>
<dbReference type="InterPro" id="IPR000253">
    <property type="entry name" value="FHA_dom"/>
</dbReference>
<protein>
    <submittedName>
        <fullName evidence="3">FHA domain-containing protein</fullName>
    </submittedName>
</protein>
<dbReference type="Proteomes" id="UP000260680">
    <property type="component" value="Unassembled WGS sequence"/>
</dbReference>
<dbReference type="SUPFAM" id="SSF49879">
    <property type="entry name" value="SMAD/FHA domain"/>
    <property type="match status" value="1"/>
</dbReference>
<evidence type="ECO:0000313" key="4">
    <source>
        <dbReference type="Proteomes" id="UP000260680"/>
    </source>
</evidence>
<dbReference type="PROSITE" id="PS50006">
    <property type="entry name" value="FHA_DOMAIN"/>
    <property type="match status" value="1"/>
</dbReference>
<accession>A0A3E2NBQ0</accession>
<reference evidence="3 4" key="1">
    <citation type="submission" date="2018-07" db="EMBL/GenBank/DDBJ databases">
        <title>New species, Clostridium PI-S10-A1B.</title>
        <authorList>
            <person name="Krishna G."/>
            <person name="Summeta K."/>
            <person name="Shikha S."/>
            <person name="Prabhu P.B."/>
            <person name="Suresh K."/>
        </authorList>
    </citation>
    <scope>NUCLEOTIDE SEQUENCE [LARGE SCALE GENOMIC DNA]</scope>
    <source>
        <strain evidence="3 4">PI-S10-A1B</strain>
    </source>
</reference>
<evidence type="ECO:0000256" key="1">
    <source>
        <dbReference type="SAM" id="Phobius"/>
    </source>
</evidence>
<dbReference type="Gene3D" id="2.60.200.20">
    <property type="match status" value="1"/>
</dbReference>
<evidence type="ECO:0000259" key="2">
    <source>
        <dbReference type="PROSITE" id="PS50006"/>
    </source>
</evidence>
<name>A0A3E2NBQ0_9FIRM</name>
<gene>
    <name evidence="3" type="ORF">DS742_13385</name>
</gene>
<keyword evidence="1" id="KW-1133">Transmembrane helix</keyword>